<comment type="subcellular location">
    <subcellularLocation>
        <location evidence="1">Cytoplasm</location>
    </subcellularLocation>
</comment>
<comment type="similarity">
    <text evidence="2">Belongs to the DsrE/TusD family.</text>
</comment>
<dbReference type="InterPro" id="IPR027396">
    <property type="entry name" value="DsrEFH-like"/>
</dbReference>
<dbReference type="GO" id="GO:0016783">
    <property type="term" value="F:sulfurtransferase activity"/>
    <property type="evidence" value="ECO:0007669"/>
    <property type="project" value="InterPro"/>
</dbReference>
<proteinExistence type="inferred from homology"/>
<sequence>MKFTIVVYAAPYSSQAAATAFNFSKTLLSEGHEIYRLFFFSDGAHNTNKLATVPQGETNLQASWDDLIRDYDLDSAVCVSSAIKRGIVDKQEAERHELSAVSLFESSDIAGLGQLIDAAINSDRLLNFG</sequence>
<accession>A0A2A5WGG2</accession>
<dbReference type="InterPro" id="IPR003787">
    <property type="entry name" value="Sulphur_relay_DsrE/F-like"/>
</dbReference>
<evidence type="ECO:0000313" key="5">
    <source>
        <dbReference type="EMBL" id="PDH35206.1"/>
    </source>
</evidence>
<dbReference type="EMBL" id="NTJZ01000001">
    <property type="protein sequence ID" value="PDH35206.1"/>
    <property type="molecule type" value="Genomic_DNA"/>
</dbReference>
<evidence type="ECO:0000313" key="6">
    <source>
        <dbReference type="Proteomes" id="UP000219329"/>
    </source>
</evidence>
<evidence type="ECO:0000256" key="4">
    <source>
        <dbReference type="ARBA" id="ARBA00022679"/>
    </source>
</evidence>
<dbReference type="GO" id="GO:0002143">
    <property type="term" value="P:tRNA wobble position uridine thiolation"/>
    <property type="evidence" value="ECO:0007669"/>
    <property type="project" value="TreeGrafter"/>
</dbReference>
<name>A0A2A5WGG2_9GAMM</name>
<dbReference type="PANTHER" id="PTHR34874">
    <property type="entry name" value="PROTEIN YCHN"/>
    <property type="match status" value="1"/>
</dbReference>
<reference evidence="5 6" key="1">
    <citation type="submission" date="2017-08" db="EMBL/GenBank/DDBJ databases">
        <title>Fine stratification of microbial communities through a metagenomic profile of the photic zone.</title>
        <authorList>
            <person name="Haro-Moreno J.M."/>
            <person name="Lopez-Perez M."/>
            <person name="De La Torre J."/>
            <person name="Picazo A."/>
            <person name="Camacho A."/>
            <person name="Rodriguez-Valera F."/>
        </authorList>
    </citation>
    <scope>NUCLEOTIDE SEQUENCE [LARGE SCALE GENOMIC DNA]</scope>
    <source>
        <strain evidence="5">MED-G28</strain>
    </source>
</reference>
<organism evidence="5 6">
    <name type="scientific">OM182 bacterium MED-G28</name>
    <dbReference type="NCBI Taxonomy" id="1986256"/>
    <lineage>
        <taxon>Bacteria</taxon>
        <taxon>Pseudomonadati</taxon>
        <taxon>Pseudomonadota</taxon>
        <taxon>Gammaproteobacteria</taxon>
        <taxon>OMG group</taxon>
        <taxon>OM182 clade</taxon>
    </lineage>
</organism>
<dbReference type="NCBIfam" id="NF001237">
    <property type="entry name" value="PRK00207.1"/>
    <property type="match status" value="1"/>
</dbReference>
<dbReference type="AlphaFoldDB" id="A0A2A5WGG2"/>
<dbReference type="GO" id="GO:0097163">
    <property type="term" value="F:sulfur carrier activity"/>
    <property type="evidence" value="ECO:0007669"/>
    <property type="project" value="TreeGrafter"/>
</dbReference>
<comment type="caution">
    <text evidence="5">The sequence shown here is derived from an EMBL/GenBank/DDBJ whole genome shotgun (WGS) entry which is preliminary data.</text>
</comment>
<dbReference type="Pfam" id="PF02635">
    <property type="entry name" value="DsrE"/>
    <property type="match status" value="1"/>
</dbReference>
<dbReference type="Gene3D" id="3.40.1260.10">
    <property type="entry name" value="DsrEFH-like"/>
    <property type="match status" value="1"/>
</dbReference>
<keyword evidence="3" id="KW-0963">Cytoplasm</keyword>
<dbReference type="SUPFAM" id="SSF75169">
    <property type="entry name" value="DsrEFH-like"/>
    <property type="match status" value="1"/>
</dbReference>
<evidence type="ECO:0000256" key="3">
    <source>
        <dbReference type="ARBA" id="ARBA00022490"/>
    </source>
</evidence>
<dbReference type="GO" id="GO:1990228">
    <property type="term" value="C:sulfurtransferase complex"/>
    <property type="evidence" value="ECO:0007669"/>
    <property type="project" value="TreeGrafter"/>
</dbReference>
<dbReference type="NCBIfam" id="TIGR03012">
    <property type="entry name" value="sulf_tusD_dsrE"/>
    <property type="match status" value="1"/>
</dbReference>
<dbReference type="InterPro" id="IPR017463">
    <property type="entry name" value="Sulphur_relay_TusD/DsrE"/>
</dbReference>
<keyword evidence="4 5" id="KW-0808">Transferase</keyword>
<protein>
    <submittedName>
        <fullName evidence="5">Sulfurtransferase complex subunit TusD</fullName>
    </submittedName>
</protein>
<dbReference type="Proteomes" id="UP000219329">
    <property type="component" value="Unassembled WGS sequence"/>
</dbReference>
<evidence type="ECO:0000256" key="1">
    <source>
        <dbReference type="ARBA" id="ARBA00004496"/>
    </source>
</evidence>
<dbReference type="PANTHER" id="PTHR34874:SF3">
    <property type="entry name" value="SULFURTRANSFERASE TUSD"/>
    <property type="match status" value="1"/>
</dbReference>
<evidence type="ECO:0000256" key="2">
    <source>
        <dbReference type="ARBA" id="ARBA00007067"/>
    </source>
</evidence>
<gene>
    <name evidence="5" type="ORF">CNF02_00315</name>
</gene>